<comment type="caution">
    <text evidence="2">Once thought to be involved in copper homeostasis, experiments in E.coli have shown this is not the case.</text>
</comment>
<dbReference type="Pfam" id="PF03932">
    <property type="entry name" value="CutC"/>
    <property type="match status" value="1"/>
</dbReference>
<dbReference type="RefSeq" id="WP_184135063.1">
    <property type="nucleotide sequence ID" value="NZ_JACHKT010000020.1"/>
</dbReference>
<reference evidence="3 4" key="1">
    <citation type="submission" date="2020-08" db="EMBL/GenBank/DDBJ databases">
        <title>Functional genomics of gut bacteria from endangered species of beetles.</title>
        <authorList>
            <person name="Carlos-Shanley C."/>
        </authorList>
    </citation>
    <scope>NUCLEOTIDE SEQUENCE [LARGE SCALE GENOMIC DNA]</scope>
    <source>
        <strain evidence="3 4">S00070</strain>
    </source>
</reference>
<dbReference type="GO" id="GO:0005737">
    <property type="term" value="C:cytoplasm"/>
    <property type="evidence" value="ECO:0007669"/>
    <property type="project" value="UniProtKB-SubCell"/>
</dbReference>
<dbReference type="HAMAP" id="MF_00795">
    <property type="entry name" value="CutC"/>
    <property type="match status" value="1"/>
</dbReference>
<dbReference type="SUPFAM" id="SSF110395">
    <property type="entry name" value="CutC-like"/>
    <property type="match status" value="1"/>
</dbReference>
<organism evidence="3 4">
    <name type="scientific">Arcicella rosea</name>
    <dbReference type="NCBI Taxonomy" id="502909"/>
    <lineage>
        <taxon>Bacteria</taxon>
        <taxon>Pseudomonadati</taxon>
        <taxon>Bacteroidota</taxon>
        <taxon>Cytophagia</taxon>
        <taxon>Cytophagales</taxon>
        <taxon>Flectobacillaceae</taxon>
        <taxon>Arcicella</taxon>
    </lineage>
</organism>
<dbReference type="GO" id="GO:0005507">
    <property type="term" value="F:copper ion binding"/>
    <property type="evidence" value="ECO:0007669"/>
    <property type="project" value="TreeGrafter"/>
</dbReference>
<evidence type="ECO:0000256" key="1">
    <source>
        <dbReference type="ARBA" id="ARBA00007768"/>
    </source>
</evidence>
<comment type="caution">
    <text evidence="3">The sequence shown here is derived from an EMBL/GenBank/DDBJ whole genome shotgun (WGS) entry which is preliminary data.</text>
</comment>
<dbReference type="EMBL" id="JACHKT010000020">
    <property type="protein sequence ID" value="MBB6004204.1"/>
    <property type="molecule type" value="Genomic_DNA"/>
</dbReference>
<gene>
    <name evidence="2" type="primary">cutC</name>
    <name evidence="3" type="ORF">HNP25_002867</name>
</gene>
<dbReference type="InterPro" id="IPR005627">
    <property type="entry name" value="CutC-like"/>
</dbReference>
<comment type="subcellular location">
    <subcellularLocation>
        <location evidence="2">Cytoplasm</location>
    </subcellularLocation>
</comment>
<evidence type="ECO:0000313" key="4">
    <source>
        <dbReference type="Proteomes" id="UP000524404"/>
    </source>
</evidence>
<accession>A0A841EPQ5</accession>
<comment type="similarity">
    <text evidence="1 2">Belongs to the CutC family.</text>
</comment>
<keyword evidence="4" id="KW-1185">Reference proteome</keyword>
<dbReference type="FunFam" id="3.20.20.380:FF:000001">
    <property type="entry name" value="Copper homeostasis protein CutC"/>
    <property type="match status" value="1"/>
</dbReference>
<dbReference type="PANTHER" id="PTHR12598">
    <property type="entry name" value="COPPER HOMEOSTASIS PROTEIN CUTC"/>
    <property type="match status" value="1"/>
</dbReference>
<sequence length="261" mass="28211">MNYPNLTLSRKPLVEVCAYSFESCIAAEKAQANRIELCSSMFEGGTTPSAGLVKMVTQKVNIEVHAMIRPRGGDFCYSEEEIEVMKADILSMKTLGCAGIVLGILQTDGKVNIQQTAELVKLAAPLQVTFHRAIDMTPNYAEALETIIEAGCTRVLTSGQKNIAIDGIEEITNLVKQANGRIQIMVGSGINLNNALTIAQTGVDAIHLTGKSTRDSAMIYRKEGIAMGGLPAVPEYEIAYSDSQKIQAVVQLLDQAYQPNE</sequence>
<dbReference type="Gene3D" id="3.20.20.380">
    <property type="entry name" value="Copper homeostasis (CutC) domain"/>
    <property type="match status" value="1"/>
</dbReference>
<proteinExistence type="inferred from homology"/>
<keyword evidence="2" id="KW-0963">Cytoplasm</keyword>
<dbReference type="Proteomes" id="UP000524404">
    <property type="component" value="Unassembled WGS sequence"/>
</dbReference>
<protein>
    <recommendedName>
        <fullName evidence="2">PF03932 family protein CutC</fullName>
    </recommendedName>
</protein>
<evidence type="ECO:0000313" key="3">
    <source>
        <dbReference type="EMBL" id="MBB6004204.1"/>
    </source>
</evidence>
<evidence type="ECO:0000256" key="2">
    <source>
        <dbReference type="HAMAP-Rule" id="MF_00795"/>
    </source>
</evidence>
<dbReference type="PANTHER" id="PTHR12598:SF0">
    <property type="entry name" value="COPPER HOMEOSTASIS PROTEIN CUTC HOMOLOG"/>
    <property type="match status" value="1"/>
</dbReference>
<dbReference type="AlphaFoldDB" id="A0A841EPQ5"/>
<name>A0A841EPQ5_9BACT</name>
<dbReference type="InterPro" id="IPR036822">
    <property type="entry name" value="CutC-like_dom_sf"/>
</dbReference>